<dbReference type="AlphaFoldDB" id="A0A5A7N379"/>
<protein>
    <recommendedName>
        <fullName evidence="4">2-oxoacid dehydrogenase acyltransferase catalytic domain-containing protein</fullName>
    </recommendedName>
</protein>
<keyword evidence="2" id="KW-0808">Transferase</keyword>
<reference evidence="7 8" key="1">
    <citation type="submission" date="2019-09" db="EMBL/GenBank/DDBJ databases">
        <title>NBRP : Genome information of microbial organism related human and environment.</title>
        <authorList>
            <person name="Hattori M."/>
            <person name="Oshima K."/>
            <person name="Inaba H."/>
            <person name="Suda W."/>
            <person name="Sakamoto M."/>
            <person name="Iino T."/>
            <person name="Kitahara M."/>
            <person name="Oshida Y."/>
            <person name="Iida T."/>
            <person name="Kudo T."/>
            <person name="Itoh T."/>
            <person name="Ohkuma M."/>
        </authorList>
    </citation>
    <scope>NUCLEOTIDE SEQUENCE [LARGE SCALE GENOMIC DNA]</scope>
    <source>
        <strain evidence="5 7">Hi-2</strain>
        <strain evidence="6 8">Mie-1</strain>
    </source>
</reference>
<dbReference type="GO" id="GO:0016407">
    <property type="term" value="F:acetyltransferase activity"/>
    <property type="evidence" value="ECO:0007669"/>
    <property type="project" value="TreeGrafter"/>
</dbReference>
<dbReference type="GO" id="GO:0031405">
    <property type="term" value="F:lipoic acid binding"/>
    <property type="evidence" value="ECO:0007669"/>
    <property type="project" value="TreeGrafter"/>
</dbReference>
<accession>A0A5A7MRG8</accession>
<dbReference type="InterPro" id="IPR001078">
    <property type="entry name" value="2-oxoacid_DH_actylTfrase"/>
</dbReference>
<dbReference type="InterPro" id="IPR050743">
    <property type="entry name" value="2-oxoacid_DH_E2_comp"/>
</dbReference>
<comment type="caution">
    <text evidence="6">The sequence shown here is derived from an EMBL/GenBank/DDBJ whole genome shotgun (WGS) entry which is preliminary data.</text>
</comment>
<evidence type="ECO:0000256" key="2">
    <source>
        <dbReference type="ARBA" id="ARBA00022679"/>
    </source>
</evidence>
<evidence type="ECO:0000256" key="3">
    <source>
        <dbReference type="ARBA" id="ARBA00023315"/>
    </source>
</evidence>
<evidence type="ECO:0000313" key="7">
    <source>
        <dbReference type="Proteomes" id="UP000322084"/>
    </source>
</evidence>
<evidence type="ECO:0000313" key="5">
    <source>
        <dbReference type="EMBL" id="GEQ98541.1"/>
    </source>
</evidence>
<dbReference type="Pfam" id="PF00198">
    <property type="entry name" value="2-oxoacid_dh"/>
    <property type="match status" value="1"/>
</dbReference>
<dbReference type="Gene3D" id="3.30.559.10">
    <property type="entry name" value="Chloramphenicol acetyltransferase-like domain"/>
    <property type="match status" value="1"/>
</dbReference>
<dbReference type="PANTHER" id="PTHR43178:SF5">
    <property type="entry name" value="LIPOAMIDE ACYLTRANSFERASE COMPONENT OF BRANCHED-CHAIN ALPHA-KETO ACID DEHYDROGENASE COMPLEX, MITOCHONDRIAL"/>
    <property type="match status" value="1"/>
</dbReference>
<keyword evidence="3" id="KW-0012">Acyltransferase</keyword>
<dbReference type="Proteomes" id="UP000322084">
    <property type="component" value="Unassembled WGS sequence"/>
</dbReference>
<organism evidence="6 8">
    <name type="scientific">Iodidimonas gelatinilytica</name>
    <dbReference type="NCBI Taxonomy" id="1236966"/>
    <lineage>
        <taxon>Bacteria</taxon>
        <taxon>Pseudomonadati</taxon>
        <taxon>Pseudomonadota</taxon>
        <taxon>Alphaproteobacteria</taxon>
        <taxon>Iodidimonadales</taxon>
        <taxon>Iodidimonadaceae</taxon>
        <taxon>Iodidimonas</taxon>
    </lineage>
</organism>
<comment type="cofactor">
    <cofactor evidence="1">
        <name>(R)-lipoate</name>
        <dbReference type="ChEBI" id="CHEBI:83088"/>
    </cofactor>
</comment>
<keyword evidence="8" id="KW-1185">Reference proteome</keyword>
<dbReference type="InterPro" id="IPR023213">
    <property type="entry name" value="CAT-like_dom_sf"/>
</dbReference>
<dbReference type="RefSeq" id="WP_150000828.1">
    <property type="nucleotide sequence ID" value="NZ_BKCM01000019.1"/>
</dbReference>
<accession>A0A5A7N379</accession>
<dbReference type="GO" id="GO:0005737">
    <property type="term" value="C:cytoplasm"/>
    <property type="evidence" value="ECO:0007669"/>
    <property type="project" value="TreeGrafter"/>
</dbReference>
<dbReference type="EMBL" id="BKCM01000019">
    <property type="protein sequence ID" value="GER02174.1"/>
    <property type="molecule type" value="Genomic_DNA"/>
</dbReference>
<dbReference type="PANTHER" id="PTHR43178">
    <property type="entry name" value="DIHYDROLIPOAMIDE ACETYLTRANSFERASE COMPONENT OF PYRUVATE DEHYDROGENASE COMPLEX"/>
    <property type="match status" value="1"/>
</dbReference>
<dbReference type="Proteomes" id="UP000325187">
    <property type="component" value="Unassembled WGS sequence"/>
</dbReference>
<evidence type="ECO:0000259" key="4">
    <source>
        <dbReference type="Pfam" id="PF00198"/>
    </source>
</evidence>
<evidence type="ECO:0000256" key="1">
    <source>
        <dbReference type="ARBA" id="ARBA00001938"/>
    </source>
</evidence>
<feature type="domain" description="2-oxoacid dehydrogenase acyltransferase catalytic" evidence="4">
    <location>
        <begin position="2"/>
        <end position="135"/>
    </location>
</feature>
<sequence length="142" mass="15192">MAFAIDLDHKGLVAPVLKNAENLKVPALARAIISLSQKARNGQLLPDDISGAGYTLTNNGSFGTLFTAPIINQPQVAILSTDGIKKRPVVVEGPDGDEIAIRPMGILAQSFDHCVVDGSYSASFLNCVKEIIENRNWSADFL</sequence>
<proteinExistence type="predicted"/>
<name>A0A5A7N379_9PROT</name>
<evidence type="ECO:0000313" key="8">
    <source>
        <dbReference type="Proteomes" id="UP000325187"/>
    </source>
</evidence>
<dbReference type="EMBL" id="BKCL01000007">
    <property type="protein sequence ID" value="GEQ98541.1"/>
    <property type="molecule type" value="Genomic_DNA"/>
</dbReference>
<dbReference type="SUPFAM" id="SSF52777">
    <property type="entry name" value="CoA-dependent acyltransferases"/>
    <property type="match status" value="1"/>
</dbReference>
<evidence type="ECO:0000313" key="6">
    <source>
        <dbReference type="EMBL" id="GER02174.1"/>
    </source>
</evidence>
<gene>
    <name evidence="5" type="ORF">JCM17844_21780</name>
    <name evidence="6" type="ORF">JCM17845_27970</name>
</gene>